<proteinExistence type="predicted"/>
<evidence type="ECO:0000256" key="1">
    <source>
        <dbReference type="PROSITE-ProRule" id="PRU00267"/>
    </source>
</evidence>
<keyword evidence="1" id="KW-0539">Nucleus</keyword>
<keyword evidence="1" id="KW-0238">DNA-binding</keyword>
<feature type="region of interest" description="Disordered" evidence="2">
    <location>
        <begin position="702"/>
        <end position="752"/>
    </location>
</feature>
<dbReference type="SUPFAM" id="SSF47095">
    <property type="entry name" value="HMG-box"/>
    <property type="match status" value="1"/>
</dbReference>
<dbReference type="STRING" id="3218.A0A2K1LAR3"/>
<evidence type="ECO:0000256" key="2">
    <source>
        <dbReference type="SAM" id="MobiDB-lite"/>
    </source>
</evidence>
<dbReference type="Gene3D" id="1.10.150.60">
    <property type="entry name" value="ARID DNA-binding domain"/>
    <property type="match status" value="1"/>
</dbReference>
<keyword evidence="7" id="KW-1185">Reference proteome</keyword>
<dbReference type="Pfam" id="PF00505">
    <property type="entry name" value="HMG_box"/>
    <property type="match status" value="1"/>
</dbReference>
<feature type="compositionally biased region" description="Basic and acidic residues" evidence="2">
    <location>
        <begin position="491"/>
        <end position="501"/>
    </location>
</feature>
<dbReference type="PANTHER" id="PTHR46691:SF1">
    <property type="entry name" value="AT-RICH INTERACTIVE DOMAIN-CONTAINING PROTEIN 2"/>
    <property type="match status" value="1"/>
</dbReference>
<evidence type="ECO:0000259" key="4">
    <source>
        <dbReference type="PROSITE" id="PS51011"/>
    </source>
</evidence>
<dbReference type="Gramene" id="Pp3c1_33100V3.1">
    <property type="protein sequence ID" value="Pp3c1_33100V3.1"/>
    <property type="gene ID" value="Pp3c1_33100"/>
</dbReference>
<gene>
    <name evidence="6" type="primary">LOC112283313</name>
    <name evidence="5" type="ORF">PHYPA_001528</name>
</gene>
<dbReference type="InterPro" id="IPR036431">
    <property type="entry name" value="ARID_dom_sf"/>
</dbReference>
<accession>A0A2K1LAR3</accession>
<evidence type="ECO:0008006" key="8">
    <source>
        <dbReference type="Google" id="ProtNLM"/>
    </source>
</evidence>
<feature type="domain" description="ARID" evidence="4">
    <location>
        <begin position="238"/>
        <end position="351"/>
    </location>
</feature>
<evidence type="ECO:0000313" key="7">
    <source>
        <dbReference type="Proteomes" id="UP000006727"/>
    </source>
</evidence>
<reference evidence="5 7" key="1">
    <citation type="journal article" date="2008" name="Science">
        <title>The Physcomitrella genome reveals evolutionary insights into the conquest of land by plants.</title>
        <authorList>
            <person name="Rensing S."/>
            <person name="Lang D."/>
            <person name="Zimmer A."/>
            <person name="Terry A."/>
            <person name="Salamov A."/>
            <person name="Shapiro H."/>
            <person name="Nishiyama T."/>
            <person name="Perroud P.-F."/>
            <person name="Lindquist E."/>
            <person name="Kamisugi Y."/>
            <person name="Tanahashi T."/>
            <person name="Sakakibara K."/>
            <person name="Fujita T."/>
            <person name="Oishi K."/>
            <person name="Shin-I T."/>
            <person name="Kuroki Y."/>
            <person name="Toyoda A."/>
            <person name="Suzuki Y."/>
            <person name="Hashimoto A."/>
            <person name="Yamaguchi K."/>
            <person name="Sugano A."/>
            <person name="Kohara Y."/>
            <person name="Fujiyama A."/>
            <person name="Anterola A."/>
            <person name="Aoki S."/>
            <person name="Ashton N."/>
            <person name="Barbazuk W.B."/>
            <person name="Barker E."/>
            <person name="Bennetzen J."/>
            <person name="Bezanilla M."/>
            <person name="Blankenship R."/>
            <person name="Cho S.H."/>
            <person name="Dutcher S."/>
            <person name="Estelle M."/>
            <person name="Fawcett J.A."/>
            <person name="Gundlach H."/>
            <person name="Hanada K."/>
            <person name="Heyl A."/>
            <person name="Hicks K.A."/>
            <person name="Hugh J."/>
            <person name="Lohr M."/>
            <person name="Mayer K."/>
            <person name="Melkozernov A."/>
            <person name="Murata T."/>
            <person name="Nelson D."/>
            <person name="Pils B."/>
            <person name="Prigge M."/>
            <person name="Reiss B."/>
            <person name="Renner T."/>
            <person name="Rombauts S."/>
            <person name="Rushton P."/>
            <person name="Sanderfoot A."/>
            <person name="Schween G."/>
            <person name="Shiu S.-H."/>
            <person name="Stueber K."/>
            <person name="Theodoulou F.L."/>
            <person name="Tu H."/>
            <person name="Van de Peer Y."/>
            <person name="Verrier P.J."/>
            <person name="Waters E."/>
            <person name="Wood A."/>
            <person name="Yang L."/>
            <person name="Cove D."/>
            <person name="Cuming A."/>
            <person name="Hasebe M."/>
            <person name="Lucas S."/>
            <person name="Mishler D.B."/>
            <person name="Reski R."/>
            <person name="Grigoriev I."/>
            <person name="Quatrano R.S."/>
            <person name="Boore J.L."/>
        </authorList>
    </citation>
    <scope>NUCLEOTIDE SEQUENCE [LARGE SCALE GENOMIC DNA]</scope>
    <source>
        <strain evidence="6 7">cv. Gransden 2004</strain>
    </source>
</reference>
<dbReference type="PROSITE" id="PS50118">
    <property type="entry name" value="HMG_BOX_2"/>
    <property type="match status" value="1"/>
</dbReference>
<dbReference type="PANTHER" id="PTHR46691">
    <property type="entry name" value="HIGH MOBILITY GROUP B PROTEIN 9"/>
    <property type="match status" value="1"/>
</dbReference>
<dbReference type="InterPro" id="IPR036910">
    <property type="entry name" value="HMG_box_dom_sf"/>
</dbReference>
<name>A0A2K1LAR3_PHYPA</name>
<dbReference type="GeneID" id="112283313"/>
<dbReference type="Pfam" id="PF01388">
    <property type="entry name" value="ARID"/>
    <property type="match status" value="1"/>
</dbReference>
<dbReference type="AlphaFoldDB" id="A0A2K1LAR3"/>
<protein>
    <recommendedName>
        <fullName evidence="8">HMG box domain-containing protein</fullName>
    </recommendedName>
</protein>
<dbReference type="GO" id="GO:0005634">
    <property type="term" value="C:nucleus"/>
    <property type="evidence" value="ECO:0000318"/>
    <property type="project" value="GO_Central"/>
</dbReference>
<dbReference type="SMART" id="SM00398">
    <property type="entry name" value="HMG"/>
    <property type="match status" value="1"/>
</dbReference>
<evidence type="ECO:0000313" key="6">
    <source>
        <dbReference type="EnsemblPlants" id="Pp3c1_33100V3.1"/>
    </source>
</evidence>
<dbReference type="InterPro" id="IPR001606">
    <property type="entry name" value="ARID_dom"/>
</dbReference>
<dbReference type="SUPFAM" id="SSF46774">
    <property type="entry name" value="ARID-like"/>
    <property type="match status" value="1"/>
</dbReference>
<feature type="region of interest" description="Disordered" evidence="2">
    <location>
        <begin position="482"/>
        <end position="508"/>
    </location>
</feature>
<dbReference type="KEGG" id="ppp:112283313"/>
<dbReference type="CDD" id="cd22009">
    <property type="entry name" value="HMG-box_AtHMGB9-like"/>
    <property type="match status" value="1"/>
</dbReference>
<sequence length="752" mass="81829">MEHSVPAENAPVDTHESANITNLENVATLNAATSNIGEEYLEKVSTAEAGERPAAVMKLVPDVVVDCASVQIAAREKEVIPTVVHEDPPLDRVSTLRQMDVDETREGIVLSAHNTSELEGSPDASKFMVKSNNPGVPQVEVEFHRSGSCVEPHQVLSGIVDSPDPSLPKQLLDGAAKAEQNGTALVSERLLLTPVSVTDNISSPAGGTVARDTSSIPGISMLAGQSIPPAVYKHEEVVANKELFADALNKFHTILGTRITKKGRGGRERAAEVKTFQESIAGIPKLGGNDLDLHLLYVEVTSRGGLEQVIKDRKWKEVINCFKFPENTTSASYILRKYYVGLLYYFEQAYFFGKKGPLIPPPISMPGPSPMSVKRSNSAVDIASTPTEDQPGFKRTRKRKILPIQSMPVIDPAQSIGLTVRTTIEGKFEHGFLVSVTVGTEKMRGVLYHVPAMQRAPQHAYIPNYPATLGAEPIITREEFSRRGLKRKRRRTDDMPKKDPNAPRPHRTGYNFFFAEQRARLKALHPEKDKELSRMIGDAWNNLTEEEKTLYQDRGVQDKERYKTELREYLELLKSQNGKIPKELAAEHDPEEEKGTLKEAVVDAAIDVAVDVAVNNAVNVSVDDVVDVTTKAVTDATVGNHTLAAATSDHVAADDTGKAVTDAIHVSADRDATNGSYDPDASVDVEDGTANTVITNTSTVTTIRNTDPPAAMNTEDCMANSVSSPSGEALDEPASMDVDTEPQHPKLDTSIS</sequence>
<feature type="DNA-binding region" description="HMG box" evidence="1">
    <location>
        <begin position="503"/>
        <end position="570"/>
    </location>
</feature>
<dbReference type="EnsemblPlants" id="Pp3c1_33100V3.1">
    <property type="protein sequence ID" value="Pp3c1_33100V3.1"/>
    <property type="gene ID" value="Pp3c1_33100"/>
</dbReference>
<dbReference type="SMART" id="SM00501">
    <property type="entry name" value="BRIGHT"/>
    <property type="match status" value="1"/>
</dbReference>
<dbReference type="RefSeq" id="XP_024377633.1">
    <property type="nucleotide sequence ID" value="XM_024521865.2"/>
</dbReference>
<evidence type="ECO:0000259" key="3">
    <source>
        <dbReference type="PROSITE" id="PS50118"/>
    </source>
</evidence>
<dbReference type="PROSITE" id="PS51011">
    <property type="entry name" value="ARID"/>
    <property type="match status" value="1"/>
</dbReference>
<dbReference type="EMBL" id="ABEU02000001">
    <property type="protein sequence ID" value="PNR63103.1"/>
    <property type="molecule type" value="Genomic_DNA"/>
</dbReference>
<feature type="compositionally biased region" description="Basic and acidic residues" evidence="2">
    <location>
        <begin position="741"/>
        <end position="752"/>
    </location>
</feature>
<dbReference type="GO" id="GO:0003677">
    <property type="term" value="F:DNA binding"/>
    <property type="evidence" value="ECO:0000318"/>
    <property type="project" value="GO_Central"/>
</dbReference>
<dbReference type="OrthoDB" id="338531at2759"/>
<reference evidence="5 7" key="2">
    <citation type="journal article" date="2018" name="Plant J.">
        <title>The Physcomitrella patens chromosome-scale assembly reveals moss genome structure and evolution.</title>
        <authorList>
            <person name="Lang D."/>
            <person name="Ullrich K.K."/>
            <person name="Murat F."/>
            <person name="Fuchs J."/>
            <person name="Jenkins J."/>
            <person name="Haas F.B."/>
            <person name="Piednoel M."/>
            <person name="Gundlach H."/>
            <person name="Van Bel M."/>
            <person name="Meyberg R."/>
            <person name="Vives C."/>
            <person name="Morata J."/>
            <person name="Symeonidi A."/>
            <person name="Hiss M."/>
            <person name="Muchero W."/>
            <person name="Kamisugi Y."/>
            <person name="Saleh O."/>
            <person name="Blanc G."/>
            <person name="Decker E.L."/>
            <person name="van Gessel N."/>
            <person name="Grimwood J."/>
            <person name="Hayes R.D."/>
            <person name="Graham S.W."/>
            <person name="Gunter L.E."/>
            <person name="McDaniel S.F."/>
            <person name="Hoernstein S.N.W."/>
            <person name="Larsson A."/>
            <person name="Li F.W."/>
            <person name="Perroud P.F."/>
            <person name="Phillips J."/>
            <person name="Ranjan P."/>
            <person name="Rokshar D.S."/>
            <person name="Rothfels C.J."/>
            <person name="Schneider L."/>
            <person name="Shu S."/>
            <person name="Stevenson D.W."/>
            <person name="Thummler F."/>
            <person name="Tillich M."/>
            <person name="Villarreal Aguilar J.C."/>
            <person name="Widiez T."/>
            <person name="Wong G.K."/>
            <person name="Wymore A."/>
            <person name="Zhang Y."/>
            <person name="Zimmer A.D."/>
            <person name="Quatrano R.S."/>
            <person name="Mayer K.F.X."/>
            <person name="Goodstein D."/>
            <person name="Casacuberta J.M."/>
            <person name="Vandepoele K."/>
            <person name="Reski R."/>
            <person name="Cuming A.C."/>
            <person name="Tuskan G.A."/>
            <person name="Maumus F."/>
            <person name="Salse J."/>
            <person name="Schmutz J."/>
            <person name="Rensing S.A."/>
        </authorList>
    </citation>
    <scope>NUCLEOTIDE SEQUENCE [LARGE SCALE GENOMIC DNA]</scope>
    <source>
        <strain evidence="6 7">cv. Gransden 2004</strain>
    </source>
</reference>
<dbReference type="Gene3D" id="1.10.30.10">
    <property type="entry name" value="High mobility group box domain"/>
    <property type="match status" value="1"/>
</dbReference>
<dbReference type="FunCoup" id="A0A2K1LAR3">
    <property type="interactions" value="1328"/>
</dbReference>
<dbReference type="InterPro" id="IPR045303">
    <property type="entry name" value="ARID_HMGB9-like"/>
</dbReference>
<feature type="domain" description="HMG box" evidence="3">
    <location>
        <begin position="503"/>
        <end position="570"/>
    </location>
</feature>
<dbReference type="PaxDb" id="3218-PP1S355_21V6.1"/>
<dbReference type="InterPro" id="IPR009071">
    <property type="entry name" value="HMG_box_dom"/>
</dbReference>
<dbReference type="SMART" id="SM01014">
    <property type="entry name" value="ARID"/>
    <property type="match status" value="1"/>
</dbReference>
<dbReference type="CDD" id="cd16872">
    <property type="entry name" value="ARID_HMGB9-like"/>
    <property type="match status" value="1"/>
</dbReference>
<dbReference type="Proteomes" id="UP000006727">
    <property type="component" value="Chromosome 1"/>
</dbReference>
<organism evidence="5">
    <name type="scientific">Physcomitrium patens</name>
    <name type="common">Spreading-leaved earth moss</name>
    <name type="synonym">Physcomitrella patens</name>
    <dbReference type="NCBI Taxonomy" id="3218"/>
    <lineage>
        <taxon>Eukaryota</taxon>
        <taxon>Viridiplantae</taxon>
        <taxon>Streptophyta</taxon>
        <taxon>Embryophyta</taxon>
        <taxon>Bryophyta</taxon>
        <taxon>Bryophytina</taxon>
        <taxon>Bryopsida</taxon>
        <taxon>Funariidae</taxon>
        <taxon>Funariales</taxon>
        <taxon>Funariaceae</taxon>
        <taxon>Physcomitrium</taxon>
    </lineage>
</organism>
<evidence type="ECO:0000313" key="5">
    <source>
        <dbReference type="EMBL" id="PNR63103.1"/>
    </source>
</evidence>
<dbReference type="EnsemblPlants" id="Pp3c1_33100V3.2">
    <property type="protein sequence ID" value="Pp3c1_33100V3.2"/>
    <property type="gene ID" value="Pp3c1_33100"/>
</dbReference>
<dbReference type="Gramene" id="Pp3c1_33100V3.2">
    <property type="protein sequence ID" value="Pp3c1_33100V3.2"/>
    <property type="gene ID" value="Pp3c1_33100"/>
</dbReference>
<reference evidence="6" key="3">
    <citation type="submission" date="2020-12" db="UniProtKB">
        <authorList>
            <consortium name="EnsemblPlants"/>
        </authorList>
    </citation>
    <scope>IDENTIFICATION</scope>
</reference>